<keyword evidence="1" id="KW-1185">Reference proteome</keyword>
<organism evidence="1 2">
    <name type="scientific">Trichuris muris</name>
    <name type="common">Mouse whipworm</name>
    <dbReference type="NCBI Taxonomy" id="70415"/>
    <lineage>
        <taxon>Eukaryota</taxon>
        <taxon>Metazoa</taxon>
        <taxon>Ecdysozoa</taxon>
        <taxon>Nematoda</taxon>
        <taxon>Enoplea</taxon>
        <taxon>Dorylaimia</taxon>
        <taxon>Trichinellida</taxon>
        <taxon>Trichuridae</taxon>
        <taxon>Trichuris</taxon>
    </lineage>
</organism>
<accession>A0A5S6QQP9</accession>
<dbReference type="AlphaFoldDB" id="A0A5S6QQP9"/>
<dbReference type="WBParaSite" id="TMUE_2000009666.1">
    <property type="protein sequence ID" value="TMUE_2000009666.1"/>
    <property type="gene ID" value="WBGene00294733"/>
</dbReference>
<evidence type="ECO:0000313" key="1">
    <source>
        <dbReference type="Proteomes" id="UP000046395"/>
    </source>
</evidence>
<name>A0A5S6QQP9_TRIMR</name>
<protein>
    <submittedName>
        <fullName evidence="2">Uncharacterized protein</fullName>
    </submittedName>
</protein>
<sequence length="206" mass="23059">MDSATLRTAVLPLLLDGGSGGGSKERIHEENWKSDSQSVAMIVTDQCAAWCAKVADFLRPSEGRRWAPTVGCLAHGGRAATALSMEVGGYSGRQARWWWWWWCGSGEKIRRRVAKFRSNKKDQYRIGNNGQTGATASRPLQLTRYLIYARLGTQNDKRERETRADAIDCIVLQDVWLEKTTLISGPARLPMPNRIFAFFVSDSNHG</sequence>
<dbReference type="Proteomes" id="UP000046395">
    <property type="component" value="Unassembled WGS sequence"/>
</dbReference>
<proteinExistence type="predicted"/>
<reference evidence="2" key="1">
    <citation type="submission" date="2019-12" db="UniProtKB">
        <authorList>
            <consortium name="WormBaseParasite"/>
        </authorList>
    </citation>
    <scope>IDENTIFICATION</scope>
</reference>
<evidence type="ECO:0000313" key="2">
    <source>
        <dbReference type="WBParaSite" id="TMUE_2000009666.1"/>
    </source>
</evidence>